<dbReference type="VEuPathDB" id="FungiDB:CH63R_10210"/>
<dbReference type="AlphaFoldDB" id="A0A1B7Y249"/>
<sequence length="148" mass="16712">MFQSVVFDNEGRFVCLQSFLPPPPDPEVEAVFDLPEEEFLALSAKICKAEREEEEKPKPAPEPAPKPEPEPAPLDSSLPPGVDQEDWSIWRDEEVGAEGRLRPSIEDGAVNVSPYLGDLNTVVCRRTKTRRRLDSKPHHLMRTMVHTN</sequence>
<evidence type="ECO:0000313" key="2">
    <source>
        <dbReference type="EMBL" id="OBR06090.1"/>
    </source>
</evidence>
<reference evidence="3" key="1">
    <citation type="journal article" date="2017" name="BMC Genomics">
        <title>Gapless genome assembly of Colletotrichum higginsianum reveals chromosome structure and association of transposable elements with secondary metabolite gene clusters.</title>
        <authorList>
            <person name="Dallery J.-F."/>
            <person name="Lapalu N."/>
            <person name="Zampounis A."/>
            <person name="Pigne S."/>
            <person name="Luyten I."/>
            <person name="Amselem J."/>
            <person name="Wittenberg A.H.J."/>
            <person name="Zhou S."/>
            <person name="de Queiroz M.V."/>
            <person name="Robin G.P."/>
            <person name="Auger A."/>
            <person name="Hainaut M."/>
            <person name="Henrissat B."/>
            <person name="Kim K.-T."/>
            <person name="Lee Y.-H."/>
            <person name="Lespinet O."/>
            <person name="Schwartz D.C."/>
            <person name="Thon M.R."/>
            <person name="O'Connell R.J."/>
        </authorList>
    </citation>
    <scope>NUCLEOTIDE SEQUENCE [LARGE SCALE GENOMIC DNA]</scope>
    <source>
        <strain evidence="3">IMI 349063</strain>
    </source>
</reference>
<feature type="region of interest" description="Disordered" evidence="1">
    <location>
        <begin position="46"/>
        <end position="93"/>
    </location>
</feature>
<dbReference type="RefSeq" id="XP_018154608.1">
    <property type="nucleotide sequence ID" value="XM_018305184.1"/>
</dbReference>
<dbReference type="Proteomes" id="UP000092177">
    <property type="component" value="Unassembled WGS sequence"/>
</dbReference>
<dbReference type="EMBL" id="LTAN01000007">
    <property type="protein sequence ID" value="OBR06090.1"/>
    <property type="molecule type" value="Genomic_DNA"/>
</dbReference>
<accession>A0A1B7Y249</accession>
<evidence type="ECO:0000313" key="3">
    <source>
        <dbReference type="Proteomes" id="UP000092177"/>
    </source>
</evidence>
<keyword evidence="3" id="KW-1185">Reference proteome</keyword>
<comment type="caution">
    <text evidence="2">The sequence shown here is derived from an EMBL/GenBank/DDBJ whole genome shotgun (WGS) entry which is preliminary data.</text>
</comment>
<feature type="compositionally biased region" description="Basic and acidic residues" evidence="1">
    <location>
        <begin position="47"/>
        <end position="69"/>
    </location>
</feature>
<organism evidence="2 3">
    <name type="scientific">Colletotrichum higginsianum (strain IMI 349063)</name>
    <name type="common">Crucifer anthracnose fungus</name>
    <dbReference type="NCBI Taxonomy" id="759273"/>
    <lineage>
        <taxon>Eukaryota</taxon>
        <taxon>Fungi</taxon>
        <taxon>Dikarya</taxon>
        <taxon>Ascomycota</taxon>
        <taxon>Pezizomycotina</taxon>
        <taxon>Sordariomycetes</taxon>
        <taxon>Hypocreomycetidae</taxon>
        <taxon>Glomerellales</taxon>
        <taxon>Glomerellaceae</taxon>
        <taxon>Colletotrichum</taxon>
        <taxon>Colletotrichum destructivum species complex</taxon>
    </lineage>
</organism>
<gene>
    <name evidence="2" type="ORF">CH63R_10210</name>
</gene>
<proteinExistence type="predicted"/>
<dbReference type="KEGG" id="chig:CH63R_10210"/>
<protein>
    <submittedName>
        <fullName evidence="2">Uncharacterized protein</fullName>
    </submittedName>
</protein>
<name>A0A1B7Y249_COLHI</name>
<evidence type="ECO:0000256" key="1">
    <source>
        <dbReference type="SAM" id="MobiDB-lite"/>
    </source>
</evidence>
<dbReference type="GeneID" id="28869291"/>